<keyword evidence="5 7" id="KW-1133">Transmembrane helix</keyword>
<evidence type="ECO:0000256" key="4">
    <source>
        <dbReference type="ARBA" id="ARBA00022692"/>
    </source>
</evidence>
<evidence type="ECO:0000313" key="8">
    <source>
        <dbReference type="EMBL" id="ARD84529.1"/>
    </source>
</evidence>
<comment type="similarity">
    <text evidence="2">Belongs to the complex I subunit 3 family.</text>
</comment>
<keyword evidence="4 7" id="KW-0812">Transmembrane</keyword>
<dbReference type="GeneID" id="31676123"/>
<comment type="subcellular location">
    <subcellularLocation>
        <location evidence="1">Membrane</location>
    </subcellularLocation>
</comment>
<dbReference type="EMBL" id="CP015363">
    <property type="protein sequence ID" value="ARD84529.1"/>
    <property type="molecule type" value="Genomic_DNA"/>
</dbReference>
<feature type="transmembrane region" description="Helical" evidence="7">
    <location>
        <begin position="85"/>
        <end position="107"/>
    </location>
</feature>
<dbReference type="GeneID" id="16025825"/>
<dbReference type="KEGG" id="fai:FAD_0618"/>
<keyword evidence="10" id="KW-1185">Reference proteome</keyword>
<dbReference type="AlphaFoldDB" id="A0A1V0N352"/>
<protein>
    <submittedName>
        <fullName evidence="9">NAD(P)H-quinone oxidoreductase subunit 3</fullName>
    </submittedName>
    <submittedName>
        <fullName evidence="8">NADH dehydrogenase subunit A</fullName>
    </submittedName>
</protein>
<evidence type="ECO:0000256" key="2">
    <source>
        <dbReference type="ARBA" id="ARBA00008472"/>
    </source>
</evidence>
<feature type="transmembrane region" description="Helical" evidence="7">
    <location>
        <begin position="6"/>
        <end position="26"/>
    </location>
</feature>
<evidence type="ECO:0000256" key="7">
    <source>
        <dbReference type="SAM" id="Phobius"/>
    </source>
</evidence>
<name>A0A1V0N352_9ARCH</name>
<dbReference type="OrthoDB" id="9823at2157"/>
<reference evidence="9 11" key="2">
    <citation type="submission" date="2020-05" db="EMBL/GenBank/DDBJ databases">
        <authorList>
            <person name="Zhang R."/>
        </authorList>
    </citation>
    <scope>NUCLEOTIDE SEQUENCE [LARGE SCALE GENOMIC DNA]</scope>
    <source>
        <strain evidence="9 11">DSM 28986</strain>
    </source>
</reference>
<evidence type="ECO:0000256" key="6">
    <source>
        <dbReference type="ARBA" id="ARBA00023136"/>
    </source>
</evidence>
<accession>A0A1V0N352</accession>
<gene>
    <name evidence="9" type="primary">ndhC</name>
    <name evidence="8" type="ORF">FAD_0618</name>
    <name evidence="9" type="ORF">HLB00_04675</name>
</gene>
<evidence type="ECO:0000313" key="9">
    <source>
        <dbReference type="EMBL" id="NOL60129.1"/>
    </source>
</evidence>
<dbReference type="PANTHER" id="PTHR11058:SF9">
    <property type="entry name" value="NADH-UBIQUINONE OXIDOREDUCTASE CHAIN 3"/>
    <property type="match status" value="1"/>
</dbReference>
<dbReference type="Pfam" id="PF00507">
    <property type="entry name" value="Oxidored_q4"/>
    <property type="match status" value="1"/>
</dbReference>
<dbReference type="InterPro" id="IPR000440">
    <property type="entry name" value="NADH_UbQ/plastoQ_OxRdtase_su3"/>
</dbReference>
<dbReference type="EMBL" id="JABGBP010000162">
    <property type="protein sequence ID" value="NOL60129.1"/>
    <property type="molecule type" value="Genomic_DNA"/>
</dbReference>
<dbReference type="Gene3D" id="1.20.58.1610">
    <property type="entry name" value="NADH:ubiquinone/plastoquinone oxidoreductase, chain 3"/>
    <property type="match status" value="1"/>
</dbReference>
<organism evidence="8 10">
    <name type="scientific">Ferroplasma acidiphilum</name>
    <dbReference type="NCBI Taxonomy" id="74969"/>
    <lineage>
        <taxon>Archaea</taxon>
        <taxon>Methanobacteriati</taxon>
        <taxon>Thermoplasmatota</taxon>
        <taxon>Thermoplasmata</taxon>
        <taxon>Thermoplasmatales</taxon>
        <taxon>Ferroplasmaceae</taxon>
        <taxon>Ferroplasma</taxon>
    </lineage>
</organism>
<dbReference type="RefSeq" id="WP_009887676.1">
    <property type="nucleotide sequence ID" value="NZ_CP015363.1"/>
</dbReference>
<dbReference type="GO" id="GO:0030964">
    <property type="term" value="C:NADH dehydrogenase complex"/>
    <property type="evidence" value="ECO:0007669"/>
    <property type="project" value="TreeGrafter"/>
</dbReference>
<dbReference type="GO" id="GO:0008137">
    <property type="term" value="F:NADH dehydrogenase (ubiquinone) activity"/>
    <property type="evidence" value="ECO:0007669"/>
    <property type="project" value="InterPro"/>
</dbReference>
<evidence type="ECO:0000313" key="10">
    <source>
        <dbReference type="Proteomes" id="UP000192050"/>
    </source>
</evidence>
<feature type="transmembrane region" description="Helical" evidence="7">
    <location>
        <begin position="113"/>
        <end position="135"/>
    </location>
</feature>
<dbReference type="STRING" id="74969.FAD_0618"/>
<sequence length="144" mass="16748">MILGYASIVITIIILVLALYLLFKVLPTIGGNRYKKGGIKFNRKEIARNISLEDNPPAEDDSYLQPYESGEVAVEYAEGHITVQYYVIIFLFILFDIDMLLLFPWAFDFYALGIIPFIETLIFMAMPLFVVFYAYKKGYMRWMK</sequence>
<evidence type="ECO:0000313" key="11">
    <source>
        <dbReference type="Proteomes" id="UP000546917"/>
    </source>
</evidence>
<dbReference type="Proteomes" id="UP000546917">
    <property type="component" value="Unassembled WGS sequence"/>
</dbReference>
<dbReference type="NCBIfam" id="NF005022">
    <property type="entry name" value="PRK06432.1"/>
    <property type="match status" value="1"/>
</dbReference>
<evidence type="ECO:0000256" key="3">
    <source>
        <dbReference type="ARBA" id="ARBA00022448"/>
    </source>
</evidence>
<evidence type="ECO:0000256" key="5">
    <source>
        <dbReference type="ARBA" id="ARBA00022989"/>
    </source>
</evidence>
<evidence type="ECO:0000256" key="1">
    <source>
        <dbReference type="ARBA" id="ARBA00004370"/>
    </source>
</evidence>
<dbReference type="InterPro" id="IPR038430">
    <property type="entry name" value="NDAH_ubi_oxred_su3_sf"/>
</dbReference>
<dbReference type="Proteomes" id="UP000192050">
    <property type="component" value="Chromosome"/>
</dbReference>
<proteinExistence type="inferred from homology"/>
<keyword evidence="3" id="KW-0813">Transport</keyword>
<reference evidence="8 10" key="1">
    <citation type="submission" date="2011-10" db="EMBL/GenBank/DDBJ databases">
        <title>Metabolic and evolutionary patterns in the extreme acidophile Ferroplasma acidiphilum.</title>
        <authorList>
            <person name="Golyshina O.V."/>
            <person name="Kozyavkin S.A."/>
            <person name="Tatusov R.L."/>
            <person name="Slesarev A.I."/>
            <person name="Golyshin P.N."/>
        </authorList>
    </citation>
    <scope>NUCLEOTIDE SEQUENCE [LARGE SCALE GENOMIC DNA]</scope>
    <source>
        <strain evidence="8">Berkeley</strain>
        <strain evidence="10">Y</strain>
    </source>
</reference>
<dbReference type="PANTHER" id="PTHR11058">
    <property type="entry name" value="NADH-UBIQUINONE OXIDOREDUCTASE CHAIN 3"/>
    <property type="match status" value="1"/>
</dbReference>
<keyword evidence="6 7" id="KW-0472">Membrane</keyword>